<organism evidence="1 2">
    <name type="scientific">Batillaria attramentaria</name>
    <dbReference type="NCBI Taxonomy" id="370345"/>
    <lineage>
        <taxon>Eukaryota</taxon>
        <taxon>Metazoa</taxon>
        <taxon>Spiralia</taxon>
        <taxon>Lophotrochozoa</taxon>
        <taxon>Mollusca</taxon>
        <taxon>Gastropoda</taxon>
        <taxon>Caenogastropoda</taxon>
        <taxon>Sorbeoconcha</taxon>
        <taxon>Cerithioidea</taxon>
        <taxon>Batillariidae</taxon>
        <taxon>Batillaria</taxon>
    </lineage>
</organism>
<evidence type="ECO:0000313" key="2">
    <source>
        <dbReference type="Proteomes" id="UP001519460"/>
    </source>
</evidence>
<sequence length="86" mass="9583">MHTGKNFTTAIKRANILSRSRQSTNLHLHDFVTSLDRKRGATRLPSTVIALSASRPEELQGEINDPVIAASDAWRDQRTFVTVLPV</sequence>
<comment type="caution">
    <text evidence="1">The sequence shown here is derived from an EMBL/GenBank/DDBJ whole genome shotgun (WGS) entry which is preliminary data.</text>
</comment>
<keyword evidence="2" id="KW-1185">Reference proteome</keyword>
<proteinExistence type="predicted"/>
<accession>A0ABD0L4G0</accession>
<evidence type="ECO:0000313" key="1">
    <source>
        <dbReference type="EMBL" id="KAK7494103.1"/>
    </source>
</evidence>
<gene>
    <name evidence="1" type="ORF">BaRGS_00014576</name>
</gene>
<dbReference type="AlphaFoldDB" id="A0ABD0L4G0"/>
<protein>
    <submittedName>
        <fullName evidence="1">Uncharacterized protein</fullName>
    </submittedName>
</protein>
<name>A0ABD0L4G0_9CAEN</name>
<reference evidence="1 2" key="1">
    <citation type="journal article" date="2023" name="Sci. Data">
        <title>Genome assembly of the Korean intertidal mud-creeper Batillaria attramentaria.</title>
        <authorList>
            <person name="Patra A.K."/>
            <person name="Ho P.T."/>
            <person name="Jun S."/>
            <person name="Lee S.J."/>
            <person name="Kim Y."/>
            <person name="Won Y.J."/>
        </authorList>
    </citation>
    <scope>NUCLEOTIDE SEQUENCE [LARGE SCALE GENOMIC DNA]</scope>
    <source>
        <strain evidence="1">Wonlab-2016</strain>
    </source>
</reference>
<dbReference type="Proteomes" id="UP001519460">
    <property type="component" value="Unassembled WGS sequence"/>
</dbReference>
<dbReference type="EMBL" id="JACVVK020000086">
    <property type="protein sequence ID" value="KAK7494103.1"/>
    <property type="molecule type" value="Genomic_DNA"/>
</dbReference>